<accession>A0ABV2JI21</accession>
<feature type="transmembrane region" description="Helical" evidence="1">
    <location>
        <begin position="242"/>
        <end position="260"/>
    </location>
</feature>
<proteinExistence type="predicted"/>
<dbReference type="RefSeq" id="WP_253362576.1">
    <property type="nucleotide sequence ID" value="NZ_JALJXU010000001.1"/>
</dbReference>
<evidence type="ECO:0000256" key="1">
    <source>
        <dbReference type="SAM" id="Phobius"/>
    </source>
</evidence>
<keyword evidence="1" id="KW-0812">Transmembrane</keyword>
<feature type="transmembrane region" description="Helical" evidence="1">
    <location>
        <begin position="59"/>
        <end position="77"/>
    </location>
</feature>
<sequence>MKTFWYRYRPFVRAGIQEMITYRVNFFLYRLGDVIGAFVAFYLWKAVFDSSANPVLHDFTLSDMTFYIIIGFLTNLLTKSDASFMIGDEVKDGSIVMRLLRPVHFAMSYLFTELGFKVMVFLSVGLPFLLGVGILQIYQGQSVFQVLAHLLVYLISLIMAYLMNFYFNICFGFTAFVFKNLWGSNLLKNSVVAFLSGSLIPLAFFPSLVSKILSFLPFSSLVYAPVMMFIGKYNAHETLGALGLQLFWLVFFIGLSQLVWRAVQGHLTVQGG</sequence>
<protein>
    <submittedName>
        <fullName evidence="2">ABC-2 type transport system permease protein</fullName>
    </submittedName>
</protein>
<feature type="transmembrane region" description="Helical" evidence="1">
    <location>
        <begin position="212"/>
        <end position="230"/>
    </location>
</feature>
<feature type="transmembrane region" description="Helical" evidence="1">
    <location>
        <begin position="150"/>
        <end position="178"/>
    </location>
</feature>
<dbReference type="PANTHER" id="PTHR36832:SF1">
    <property type="entry name" value="SLR1174 PROTEIN"/>
    <property type="match status" value="1"/>
</dbReference>
<evidence type="ECO:0000313" key="3">
    <source>
        <dbReference type="Proteomes" id="UP001549055"/>
    </source>
</evidence>
<feature type="transmembrane region" description="Helical" evidence="1">
    <location>
        <begin position="190"/>
        <end position="206"/>
    </location>
</feature>
<dbReference type="Proteomes" id="UP001549055">
    <property type="component" value="Unassembled WGS sequence"/>
</dbReference>
<keyword evidence="1" id="KW-1133">Transmembrane helix</keyword>
<organism evidence="2 3">
    <name type="scientific">Streptococcus gallinaceus</name>
    <dbReference type="NCBI Taxonomy" id="165758"/>
    <lineage>
        <taxon>Bacteria</taxon>
        <taxon>Bacillati</taxon>
        <taxon>Bacillota</taxon>
        <taxon>Bacilli</taxon>
        <taxon>Lactobacillales</taxon>
        <taxon>Streptococcaceae</taxon>
        <taxon>Streptococcus</taxon>
    </lineage>
</organism>
<name>A0ABV2JI21_9STRE</name>
<evidence type="ECO:0000313" key="2">
    <source>
        <dbReference type="EMBL" id="MET3643549.1"/>
    </source>
</evidence>
<reference evidence="2 3" key="1">
    <citation type="submission" date="2024-06" db="EMBL/GenBank/DDBJ databases">
        <title>Genomic Encyclopedia of Type Strains, Phase IV (KMG-IV): sequencing the most valuable type-strain genomes for metagenomic binning, comparative biology and taxonomic classification.</title>
        <authorList>
            <person name="Goeker M."/>
        </authorList>
    </citation>
    <scope>NUCLEOTIDE SEQUENCE [LARGE SCALE GENOMIC DNA]</scope>
    <source>
        <strain evidence="2 3">DSM 15349</strain>
    </source>
</reference>
<feature type="transmembrane region" description="Helical" evidence="1">
    <location>
        <begin position="27"/>
        <end position="47"/>
    </location>
</feature>
<dbReference type="PANTHER" id="PTHR36832">
    <property type="entry name" value="SLR1174 PROTEIN-RELATED"/>
    <property type="match status" value="1"/>
</dbReference>
<comment type="caution">
    <text evidence="2">The sequence shown here is derived from an EMBL/GenBank/DDBJ whole genome shotgun (WGS) entry which is preliminary data.</text>
</comment>
<dbReference type="Pfam" id="PF06182">
    <property type="entry name" value="ABC2_membrane_6"/>
    <property type="match status" value="1"/>
</dbReference>
<keyword evidence="3" id="KW-1185">Reference proteome</keyword>
<keyword evidence="1" id="KW-0472">Membrane</keyword>
<dbReference type="EMBL" id="JBEPMK010000001">
    <property type="protein sequence ID" value="MET3643549.1"/>
    <property type="molecule type" value="Genomic_DNA"/>
</dbReference>
<dbReference type="InterPro" id="IPR010390">
    <property type="entry name" value="ABC-2_transporter-like"/>
</dbReference>
<feature type="transmembrane region" description="Helical" evidence="1">
    <location>
        <begin position="114"/>
        <end position="138"/>
    </location>
</feature>
<gene>
    <name evidence="2" type="ORF">ABID27_000166</name>
</gene>